<dbReference type="KEGG" id="lmat:92510301"/>
<dbReference type="AlphaFoldDB" id="A0A836K9K9"/>
<feature type="compositionally biased region" description="Polar residues" evidence="1">
    <location>
        <begin position="77"/>
        <end position="88"/>
    </location>
</feature>
<dbReference type="OrthoDB" id="247073at2759"/>
<evidence type="ECO:0000256" key="1">
    <source>
        <dbReference type="SAM" id="MobiDB-lite"/>
    </source>
</evidence>
<feature type="compositionally biased region" description="Basic and acidic residues" evidence="1">
    <location>
        <begin position="51"/>
        <end position="61"/>
    </location>
</feature>
<evidence type="ECO:0000313" key="2">
    <source>
        <dbReference type="EMBL" id="KAG5463957.1"/>
    </source>
</evidence>
<feature type="region of interest" description="Disordered" evidence="1">
    <location>
        <begin position="282"/>
        <end position="312"/>
    </location>
</feature>
<dbReference type="GeneID" id="92510301"/>
<keyword evidence="3" id="KW-1185">Reference proteome</keyword>
<gene>
    <name evidence="2" type="ORF">LSCM1_00133</name>
</gene>
<reference evidence="2 3" key="1">
    <citation type="submission" date="2021-03" db="EMBL/GenBank/DDBJ databases">
        <title>Leishmania (Mundinia) martiniquensis Genome sequencing and assembly.</title>
        <authorList>
            <person name="Almutairi H."/>
            <person name="Gatherer D."/>
        </authorList>
    </citation>
    <scope>NUCLEOTIDE SEQUENCE [LARGE SCALE GENOMIC DNA]</scope>
    <source>
        <strain evidence="2">LSCM1</strain>
    </source>
</reference>
<feature type="region of interest" description="Disordered" evidence="1">
    <location>
        <begin position="43"/>
        <end position="106"/>
    </location>
</feature>
<feature type="compositionally biased region" description="Polar residues" evidence="1">
    <location>
        <begin position="303"/>
        <end position="312"/>
    </location>
</feature>
<sequence length="426" mass="45632">MHHNASNTGRGSYATLPVSASALRRSKTDYGILLETGRRSKGKIARTAARRNSDAATEHALRHSASPRWGGVHETANRMQSATRSTKGATRMPLTPRGQLSSQSPHREKHVILAGSEEDMDDAASGLLLQLQQVVVRVSRQMVDERRRSAQQRQQIQALETIVAEQDAMLDTLREQCDAAQYERAHLPNRHQAELLLRSTGSVQTNQRSCHSHGTSEIRISAAHVDSCICAEFHRLSPTYDGPSYPYSWFDDVSPIVAAVLRSLATEVLQLRCAARKDEAEGGAVSHGKSPAPLHPRAACSPPSESAPKNSTPSLIPAATRLAPVADHDRAAVVGSVVPRPDVEKRTQASLPPAAAAIRPNSAPCETADRINGEKAGLLGSGLDTRMSHVTGAGARTASEASTSVAGSVYEDAASILSDIRARYGL</sequence>
<name>A0A836K9K9_9TRYP</name>
<dbReference type="EMBL" id="JAFEUZ010000036">
    <property type="protein sequence ID" value="KAG5463957.1"/>
    <property type="molecule type" value="Genomic_DNA"/>
</dbReference>
<comment type="caution">
    <text evidence="2">The sequence shown here is derived from an EMBL/GenBank/DDBJ whole genome shotgun (WGS) entry which is preliminary data.</text>
</comment>
<organism evidence="2 3">
    <name type="scientific">Leishmania martiniquensis</name>
    <dbReference type="NCBI Taxonomy" id="1580590"/>
    <lineage>
        <taxon>Eukaryota</taxon>
        <taxon>Discoba</taxon>
        <taxon>Euglenozoa</taxon>
        <taxon>Kinetoplastea</taxon>
        <taxon>Metakinetoplastina</taxon>
        <taxon>Trypanosomatida</taxon>
        <taxon>Trypanosomatidae</taxon>
        <taxon>Leishmaniinae</taxon>
        <taxon>Leishmania</taxon>
    </lineage>
</organism>
<dbReference type="RefSeq" id="XP_067173894.1">
    <property type="nucleotide sequence ID" value="XM_067317789.1"/>
</dbReference>
<protein>
    <submittedName>
        <fullName evidence="2">Uncharacterized protein</fullName>
    </submittedName>
</protein>
<dbReference type="Proteomes" id="UP000673552">
    <property type="component" value="Chromosome 36"/>
</dbReference>
<evidence type="ECO:0000313" key="3">
    <source>
        <dbReference type="Proteomes" id="UP000673552"/>
    </source>
</evidence>
<proteinExistence type="predicted"/>
<accession>A0A836K9K9</accession>